<organism evidence="1 2">
    <name type="scientific">Olea europaea subsp. europaea</name>
    <dbReference type="NCBI Taxonomy" id="158383"/>
    <lineage>
        <taxon>Eukaryota</taxon>
        <taxon>Viridiplantae</taxon>
        <taxon>Streptophyta</taxon>
        <taxon>Embryophyta</taxon>
        <taxon>Tracheophyta</taxon>
        <taxon>Spermatophyta</taxon>
        <taxon>Magnoliopsida</taxon>
        <taxon>eudicotyledons</taxon>
        <taxon>Gunneridae</taxon>
        <taxon>Pentapetalae</taxon>
        <taxon>asterids</taxon>
        <taxon>lamiids</taxon>
        <taxon>Lamiales</taxon>
        <taxon>Oleaceae</taxon>
        <taxon>Oleeae</taxon>
        <taxon>Olea</taxon>
    </lineage>
</organism>
<gene>
    <name evidence="1" type="ORF">OLEA9_A099663</name>
</gene>
<dbReference type="AlphaFoldDB" id="A0A8S0V8B7"/>
<keyword evidence="2" id="KW-1185">Reference proteome</keyword>
<dbReference type="EMBL" id="CACTIH010009159">
    <property type="protein sequence ID" value="CAA3026408.1"/>
    <property type="molecule type" value="Genomic_DNA"/>
</dbReference>
<reference evidence="1 2" key="1">
    <citation type="submission" date="2019-12" db="EMBL/GenBank/DDBJ databases">
        <authorList>
            <person name="Alioto T."/>
            <person name="Alioto T."/>
            <person name="Gomez Garrido J."/>
        </authorList>
    </citation>
    <scope>NUCLEOTIDE SEQUENCE [LARGE SCALE GENOMIC DNA]</scope>
</reference>
<protein>
    <submittedName>
        <fullName evidence="1">Uncharacterized protein</fullName>
    </submittedName>
</protein>
<proteinExistence type="predicted"/>
<name>A0A8S0V8B7_OLEEU</name>
<evidence type="ECO:0000313" key="1">
    <source>
        <dbReference type="EMBL" id="CAA3026408.1"/>
    </source>
</evidence>
<evidence type="ECO:0000313" key="2">
    <source>
        <dbReference type="Proteomes" id="UP000594638"/>
    </source>
</evidence>
<dbReference type="Gramene" id="OE9A099663T1">
    <property type="protein sequence ID" value="OE9A099663C1"/>
    <property type="gene ID" value="OE9A099663"/>
</dbReference>
<accession>A0A8S0V8B7</accession>
<comment type="caution">
    <text evidence="1">The sequence shown here is derived from an EMBL/GenBank/DDBJ whole genome shotgun (WGS) entry which is preliminary data.</text>
</comment>
<sequence>MAVRRLRGADKRQDHSDQRHIFYSIDDYCKWVEVEIFWFPCAGCLHDLVQPAGGKRLPLCDRSARWQLRSYSVAILSAPFAFGSHKPVANGPEQQRSSLVDVRVARLCQVAGGDRSQRAVLARAHVRLMAPGSASGAASSCMRQSGESALVTHRGSRALERSLSFEPLRSCLM</sequence>
<dbReference type="Proteomes" id="UP000594638">
    <property type="component" value="Unassembled WGS sequence"/>
</dbReference>